<protein>
    <recommendedName>
        <fullName evidence="2">UBA domain-containing protein</fullName>
    </recommendedName>
</protein>
<evidence type="ECO:0000313" key="3">
    <source>
        <dbReference type="EMBL" id="GIL74961.1"/>
    </source>
</evidence>
<feature type="region of interest" description="Disordered" evidence="1">
    <location>
        <begin position="608"/>
        <end position="633"/>
    </location>
</feature>
<name>A0A8J4C546_9CHLO</name>
<dbReference type="CDD" id="cd14291">
    <property type="entry name" value="UBA1_NUB1_like"/>
    <property type="match status" value="1"/>
</dbReference>
<dbReference type="PANTHER" id="PTHR12948:SF3">
    <property type="entry name" value="NEDD8 ULTIMATE BUSTER 1"/>
    <property type="match status" value="1"/>
</dbReference>
<dbReference type="OrthoDB" id="434245at2759"/>
<feature type="compositionally biased region" description="Polar residues" evidence="1">
    <location>
        <begin position="139"/>
        <end position="152"/>
    </location>
</feature>
<evidence type="ECO:0000256" key="1">
    <source>
        <dbReference type="SAM" id="MobiDB-lite"/>
    </source>
</evidence>
<dbReference type="EMBL" id="BNCP01000006">
    <property type="protein sequence ID" value="GIL74961.1"/>
    <property type="molecule type" value="Genomic_DNA"/>
</dbReference>
<feature type="compositionally biased region" description="Low complexity" evidence="1">
    <location>
        <begin position="515"/>
        <end position="526"/>
    </location>
</feature>
<reference evidence="3" key="1">
    <citation type="journal article" date="2021" name="Proc. Natl. Acad. Sci. U.S.A.">
        <title>Three genomes in the algal genus Volvox reveal the fate of a haploid sex-determining region after a transition to homothallism.</title>
        <authorList>
            <person name="Yamamoto K."/>
            <person name="Hamaji T."/>
            <person name="Kawai-Toyooka H."/>
            <person name="Matsuzaki R."/>
            <person name="Takahashi F."/>
            <person name="Nishimura Y."/>
            <person name="Kawachi M."/>
            <person name="Noguchi H."/>
            <person name="Minakuchi Y."/>
            <person name="Umen J.G."/>
            <person name="Toyoda A."/>
            <person name="Nozaki H."/>
        </authorList>
    </citation>
    <scope>NUCLEOTIDE SEQUENCE</scope>
    <source>
        <strain evidence="3">NIES-3786</strain>
    </source>
</reference>
<feature type="region of interest" description="Disordered" evidence="1">
    <location>
        <begin position="510"/>
        <end position="544"/>
    </location>
</feature>
<evidence type="ECO:0000259" key="2">
    <source>
        <dbReference type="PROSITE" id="PS50030"/>
    </source>
</evidence>
<feature type="compositionally biased region" description="Low complexity" evidence="1">
    <location>
        <begin position="533"/>
        <end position="544"/>
    </location>
</feature>
<dbReference type="SMART" id="SM00165">
    <property type="entry name" value="UBA"/>
    <property type="match status" value="2"/>
</dbReference>
<dbReference type="AlphaFoldDB" id="A0A8J4C546"/>
<dbReference type="InterPro" id="IPR039749">
    <property type="entry name" value="NUB1"/>
</dbReference>
<organism evidence="3 4">
    <name type="scientific">Volvox reticuliferus</name>
    <dbReference type="NCBI Taxonomy" id="1737510"/>
    <lineage>
        <taxon>Eukaryota</taxon>
        <taxon>Viridiplantae</taxon>
        <taxon>Chlorophyta</taxon>
        <taxon>core chlorophytes</taxon>
        <taxon>Chlorophyceae</taxon>
        <taxon>CS clade</taxon>
        <taxon>Chlamydomonadales</taxon>
        <taxon>Volvocaceae</taxon>
        <taxon>Volvox</taxon>
    </lineage>
</organism>
<dbReference type="GO" id="GO:2000058">
    <property type="term" value="P:regulation of ubiquitin-dependent protein catabolic process"/>
    <property type="evidence" value="ECO:0007669"/>
    <property type="project" value="TreeGrafter"/>
</dbReference>
<feature type="compositionally biased region" description="Low complexity" evidence="1">
    <location>
        <begin position="608"/>
        <end position="620"/>
    </location>
</feature>
<dbReference type="InterPro" id="IPR015940">
    <property type="entry name" value="UBA"/>
</dbReference>
<comment type="caution">
    <text evidence="3">The sequence shown here is derived from an EMBL/GenBank/DDBJ whole genome shotgun (WGS) entry which is preliminary data.</text>
</comment>
<feature type="domain" description="UBA" evidence="2">
    <location>
        <begin position="452"/>
        <end position="492"/>
    </location>
</feature>
<accession>A0A8J4C546</accession>
<evidence type="ECO:0000313" key="4">
    <source>
        <dbReference type="Proteomes" id="UP000747110"/>
    </source>
</evidence>
<dbReference type="InterPro" id="IPR009060">
    <property type="entry name" value="UBA-like_sf"/>
</dbReference>
<keyword evidence="4" id="KW-1185">Reference proteome</keyword>
<sequence length="692" mass="72551">MEAGLREVGGIGLKVTGALSGTVFVESLDSTVGTLRDEISRLMGGGAIVKMIVGGRNLQITAPRHHFSDAWRFGDSMGSQMGLTPPPCSSRVPHTRPIEHARFFHPHDAHCPSTAPSSRTKTRVPATVKLFPSDRIRHSPSSNPIRLLSSSQDDSRTLQHAGVTASSRILVTRGGGADASAAVNAGADRARRLEWVRKAAEALAARDSRGLSDDYALDIENQAGSSVAVRPEDRRNLVLGLVLHDKAKATMKRGDFASALDELLLAEEALALCDPALTSCIDNLPLLLIDLVWAAYKLGDIRRLAVSRDRLSRARAGLARAHGPGLERLRSLTGSAFSPELATYMRLEVLEGLVGYHSGENRSTVEASFRAAQTKWRRLQISDEALAMLRGMGYGLQESRRGLRLSGGDVTAAVDFILEQRKAGSERSARRKRVEDWNYERVNYGKTASGNYVDADQLDRLEGLGYDRKLAAEALRRNENRGQDALDELGSKARRRALELGLALQEGLKARGDNGAPQGSGAAAASVPPPSGAGPSDAGAAASSSVPLASAEPMAAAAAKTTDPKLAALKVVVEAFAAAKGITIPPSGGTATGSGVAASTSSTAAEVPAAATASKSGSKSQEADDSAKAEHAEVKAAEKDLVHLVESDPMAAYDIDVSEEGDIIATFLTLLSTGTESLAQSGGAAGGGDATV</sequence>
<feature type="compositionally biased region" description="Basic and acidic residues" evidence="1">
    <location>
        <begin position="621"/>
        <end position="633"/>
    </location>
</feature>
<feature type="domain" description="UBA" evidence="2">
    <location>
        <begin position="380"/>
        <end position="420"/>
    </location>
</feature>
<dbReference type="Gene3D" id="1.10.8.10">
    <property type="entry name" value="DNA helicase RuvA subunit, C-terminal domain"/>
    <property type="match status" value="1"/>
</dbReference>
<dbReference type="PANTHER" id="PTHR12948">
    <property type="entry name" value="NEDD8 ULTIMATE BUSTER-1 BS4 PROTEIN"/>
    <property type="match status" value="1"/>
</dbReference>
<proteinExistence type="predicted"/>
<feature type="region of interest" description="Disordered" evidence="1">
    <location>
        <begin position="134"/>
        <end position="155"/>
    </location>
</feature>
<dbReference type="Proteomes" id="UP000747110">
    <property type="component" value="Unassembled WGS sequence"/>
</dbReference>
<dbReference type="PROSITE" id="PS50030">
    <property type="entry name" value="UBA"/>
    <property type="match status" value="2"/>
</dbReference>
<dbReference type="SUPFAM" id="SSF46934">
    <property type="entry name" value="UBA-like"/>
    <property type="match status" value="2"/>
</dbReference>
<gene>
    <name evidence="3" type="ORF">Vretifemale_4814</name>
</gene>